<keyword evidence="2" id="KW-0560">Oxidoreductase</keyword>
<dbReference type="Pfam" id="PF00106">
    <property type="entry name" value="adh_short"/>
    <property type="match status" value="1"/>
</dbReference>
<proteinExistence type="inferred from homology"/>
<dbReference type="EMBL" id="DXFZ01000023">
    <property type="protein sequence ID" value="HIW95202.1"/>
    <property type="molecule type" value="Genomic_DNA"/>
</dbReference>
<dbReference type="InterPro" id="IPR036291">
    <property type="entry name" value="NAD(P)-bd_dom_sf"/>
</dbReference>
<dbReference type="PRINTS" id="PR00080">
    <property type="entry name" value="SDRFAMILY"/>
</dbReference>
<gene>
    <name evidence="5" type="ORF">H9867_01755</name>
</gene>
<dbReference type="PANTHER" id="PTHR44196">
    <property type="entry name" value="DEHYDROGENASE/REDUCTASE SDR FAMILY MEMBER 7B"/>
    <property type="match status" value="1"/>
</dbReference>
<evidence type="ECO:0000256" key="1">
    <source>
        <dbReference type="ARBA" id="ARBA00006484"/>
    </source>
</evidence>
<comment type="caution">
    <text evidence="5">The sequence shown here is derived from an EMBL/GenBank/DDBJ whole genome shotgun (WGS) entry which is preliminary data.</text>
</comment>
<feature type="domain" description="Ketoreductase" evidence="4">
    <location>
        <begin position="7"/>
        <end position="187"/>
    </location>
</feature>
<dbReference type="NCBIfam" id="NF006123">
    <property type="entry name" value="PRK08267.1"/>
    <property type="match status" value="1"/>
</dbReference>
<evidence type="ECO:0000313" key="6">
    <source>
        <dbReference type="Proteomes" id="UP000824189"/>
    </source>
</evidence>
<dbReference type="Gene3D" id="3.40.50.720">
    <property type="entry name" value="NAD(P)-binding Rossmann-like Domain"/>
    <property type="match status" value="1"/>
</dbReference>
<comment type="similarity">
    <text evidence="1 3">Belongs to the short-chain dehydrogenases/reductases (SDR) family.</text>
</comment>
<dbReference type="PRINTS" id="PR00081">
    <property type="entry name" value="GDHRDH"/>
</dbReference>
<dbReference type="GO" id="GO:0016020">
    <property type="term" value="C:membrane"/>
    <property type="evidence" value="ECO:0007669"/>
    <property type="project" value="TreeGrafter"/>
</dbReference>
<dbReference type="GO" id="GO:0016491">
    <property type="term" value="F:oxidoreductase activity"/>
    <property type="evidence" value="ECO:0007669"/>
    <property type="project" value="UniProtKB-KW"/>
</dbReference>
<dbReference type="Proteomes" id="UP000824189">
    <property type="component" value="Unassembled WGS sequence"/>
</dbReference>
<dbReference type="InterPro" id="IPR002347">
    <property type="entry name" value="SDR_fam"/>
</dbReference>
<evidence type="ECO:0000256" key="3">
    <source>
        <dbReference type="RuleBase" id="RU000363"/>
    </source>
</evidence>
<dbReference type="PANTHER" id="PTHR44196:SF1">
    <property type="entry name" value="DEHYDROGENASE_REDUCTASE SDR FAMILY MEMBER 7B"/>
    <property type="match status" value="1"/>
</dbReference>
<name>A0A9D1UPE8_9CORY</name>
<evidence type="ECO:0000313" key="5">
    <source>
        <dbReference type="EMBL" id="HIW95202.1"/>
    </source>
</evidence>
<evidence type="ECO:0000256" key="2">
    <source>
        <dbReference type="ARBA" id="ARBA00023002"/>
    </source>
</evidence>
<evidence type="ECO:0000259" key="4">
    <source>
        <dbReference type="SMART" id="SM00822"/>
    </source>
</evidence>
<protein>
    <submittedName>
        <fullName evidence="5">SDR family oxidoreductase</fullName>
    </submittedName>
</protein>
<organism evidence="5 6">
    <name type="scientific">Candidatus Corynebacterium gallistercoris</name>
    <dbReference type="NCBI Taxonomy" id="2838530"/>
    <lineage>
        <taxon>Bacteria</taxon>
        <taxon>Bacillati</taxon>
        <taxon>Actinomycetota</taxon>
        <taxon>Actinomycetes</taxon>
        <taxon>Mycobacteriales</taxon>
        <taxon>Corynebacteriaceae</taxon>
        <taxon>Corynebacterium</taxon>
    </lineage>
</organism>
<accession>A0A9D1UPE8</accession>
<dbReference type="AlphaFoldDB" id="A0A9D1UPE8"/>
<dbReference type="InterPro" id="IPR057326">
    <property type="entry name" value="KR_dom"/>
</dbReference>
<sequence length="260" mass="28241">MPNTDNKSIFISGGAAGIGRAVAEKFLAAGWTVGAYDIDEKSLEALKSEHPEIITGKLDVTDYDQWEAALADFTGHTGGRLDVLDNNAGILADGDITDQTPEQIAAQITINCTGLTYGAKAAHPYLTKTKGSHLVNMSSASGIYGQPHLAPYSASKFYVGGFSQAIDLEWRKDKIRVVNIMPLWTHTKLANVSTTSIKRLGVNIQPEDVADAVWKAVHPKNFLERRRRDYSVSTMDLLLRYGGRLAPAVISREVNKLIAG</sequence>
<dbReference type="SMART" id="SM00822">
    <property type="entry name" value="PKS_KR"/>
    <property type="match status" value="1"/>
</dbReference>
<reference evidence="5" key="2">
    <citation type="submission" date="2021-04" db="EMBL/GenBank/DDBJ databases">
        <authorList>
            <person name="Gilroy R."/>
        </authorList>
    </citation>
    <scope>NUCLEOTIDE SEQUENCE</scope>
    <source>
        <strain evidence="5">4376</strain>
    </source>
</reference>
<dbReference type="SUPFAM" id="SSF51735">
    <property type="entry name" value="NAD(P)-binding Rossmann-fold domains"/>
    <property type="match status" value="1"/>
</dbReference>
<reference evidence="5" key="1">
    <citation type="journal article" date="2021" name="PeerJ">
        <title>Extensive microbial diversity within the chicken gut microbiome revealed by metagenomics and culture.</title>
        <authorList>
            <person name="Gilroy R."/>
            <person name="Ravi A."/>
            <person name="Getino M."/>
            <person name="Pursley I."/>
            <person name="Horton D.L."/>
            <person name="Alikhan N.F."/>
            <person name="Baker D."/>
            <person name="Gharbi K."/>
            <person name="Hall N."/>
            <person name="Watson M."/>
            <person name="Adriaenssens E.M."/>
            <person name="Foster-Nyarko E."/>
            <person name="Jarju S."/>
            <person name="Secka A."/>
            <person name="Antonio M."/>
            <person name="Oren A."/>
            <person name="Chaudhuri R.R."/>
            <person name="La Ragione R."/>
            <person name="Hildebrand F."/>
            <person name="Pallen M.J."/>
        </authorList>
    </citation>
    <scope>NUCLEOTIDE SEQUENCE</scope>
    <source>
        <strain evidence="5">4376</strain>
    </source>
</reference>